<dbReference type="AlphaFoldDB" id="A0A0D2XLY6"/>
<proteinExistence type="predicted"/>
<reference evidence="2" key="1">
    <citation type="journal article" date="2012" name="Mol. Plant Microbe Interact.">
        <title>A highly conserved effector in Fusarium oxysporum is required for full virulence on Arabidopsis.</title>
        <authorList>
            <person name="Thatcher L.F."/>
            <person name="Gardiner D.M."/>
            <person name="Kazan K."/>
            <person name="Manners J."/>
        </authorList>
    </citation>
    <scope>NUCLEOTIDE SEQUENCE [LARGE SCALE GENOMIC DNA]</scope>
    <source>
        <strain evidence="2">Fo5176</strain>
    </source>
</reference>
<dbReference type="EnsemblFungi" id="FOXG_04960T0">
    <property type="protein sequence ID" value="FOXG_04960P0"/>
    <property type="gene ID" value="FOXG_04960"/>
</dbReference>
<reference evidence="1" key="2">
    <citation type="submission" date="2025-08" db="UniProtKB">
        <authorList>
            <consortium name="EnsemblFungi"/>
        </authorList>
    </citation>
    <scope>IDENTIFICATION</scope>
    <source>
        <strain evidence="1">4287 / CBS 123668 / FGSC 9935 / NRRL 34936</strain>
    </source>
</reference>
<dbReference type="Proteomes" id="UP000002489">
    <property type="component" value="Unassembled WGS sequence"/>
</dbReference>
<protein>
    <submittedName>
        <fullName evidence="1">Uncharacterized protein</fullName>
    </submittedName>
</protein>
<evidence type="ECO:0000313" key="2">
    <source>
        <dbReference type="Proteomes" id="UP000002489"/>
    </source>
</evidence>
<sequence length="115" mass="13107">MVVLGPECYADAIVSRYMLFGVRCFSTDEKDSQMPQSDLRIVCRHQILEELCSLLDLGSFTFVQSVYQNIVSYRELDKSLDELLSQLCIYEVGASTCDLFLVAKGDYIIFGLYHL</sequence>
<evidence type="ECO:0000313" key="1">
    <source>
        <dbReference type="EnsemblFungi" id="FOXG_04960P0"/>
    </source>
</evidence>
<organism evidence="1 2">
    <name type="scientific">Fusarium oxysporum (strain Fo5176)</name>
    <name type="common">Fusarium vascular wilt</name>
    <dbReference type="NCBI Taxonomy" id="660025"/>
    <lineage>
        <taxon>Eukaryota</taxon>
        <taxon>Fungi</taxon>
        <taxon>Dikarya</taxon>
        <taxon>Ascomycota</taxon>
        <taxon>Pezizomycotina</taxon>
        <taxon>Sordariomycetes</taxon>
        <taxon>Hypocreomycetidae</taxon>
        <taxon>Hypocreales</taxon>
        <taxon>Nectriaceae</taxon>
        <taxon>Fusarium</taxon>
        <taxon>Fusarium oxysporum species complex</taxon>
    </lineage>
</organism>
<name>A0A0D2XLY6_FUSOF</name>
<accession>A0A0D2XLY6</accession>